<name>A0A914ZFN1_PARUN</name>
<evidence type="ECO:0000256" key="1">
    <source>
        <dbReference type="ARBA" id="ARBA00001962"/>
    </source>
</evidence>
<keyword evidence="5" id="KW-1185">Reference proteome</keyword>
<comment type="similarity">
    <text evidence="4">Belongs to the PhyH family. PHYHD1 subfamily.</text>
</comment>
<dbReference type="Gene3D" id="2.60.120.620">
    <property type="entry name" value="q2cbj1_9rhob like domain"/>
    <property type="match status" value="1"/>
</dbReference>
<dbReference type="InterPro" id="IPR008775">
    <property type="entry name" value="Phytyl_CoA_dOase-like"/>
</dbReference>
<dbReference type="Pfam" id="PF05721">
    <property type="entry name" value="PhyH"/>
    <property type="match status" value="1"/>
</dbReference>
<evidence type="ECO:0000256" key="3">
    <source>
        <dbReference type="ARBA" id="ARBA00023004"/>
    </source>
</evidence>
<organism evidence="5 6">
    <name type="scientific">Parascaris univalens</name>
    <name type="common">Nematode worm</name>
    <dbReference type="NCBI Taxonomy" id="6257"/>
    <lineage>
        <taxon>Eukaryota</taxon>
        <taxon>Metazoa</taxon>
        <taxon>Ecdysozoa</taxon>
        <taxon>Nematoda</taxon>
        <taxon>Chromadorea</taxon>
        <taxon>Rhabditida</taxon>
        <taxon>Spirurina</taxon>
        <taxon>Ascaridomorpha</taxon>
        <taxon>Ascaridoidea</taxon>
        <taxon>Ascarididae</taxon>
        <taxon>Parascaris</taxon>
    </lineage>
</organism>
<dbReference type="Proteomes" id="UP000887569">
    <property type="component" value="Unplaced"/>
</dbReference>
<reference evidence="6" key="1">
    <citation type="submission" date="2022-11" db="UniProtKB">
        <authorList>
            <consortium name="WormBaseParasite"/>
        </authorList>
    </citation>
    <scope>IDENTIFICATION</scope>
</reference>
<dbReference type="SUPFAM" id="SSF51197">
    <property type="entry name" value="Clavaminate synthase-like"/>
    <property type="match status" value="1"/>
</dbReference>
<dbReference type="PANTHER" id="PTHR20883:SF15">
    <property type="entry name" value="PHYTANOYL-COA DIOXYGENASE DOMAIN-CONTAINING PROTEIN 1"/>
    <property type="match status" value="1"/>
</dbReference>
<sequence length="301" mass="34675">MENPGYGVEAFDMEDLPKVKVSFEKNGFAVVENVFSVSEVEEMREEMMRIIEAMEPEEHPRCVFTAHDDEKHVADKYFLESCDKIRFFYEEGAFNKEKHMIVPKASALNKVGHALHWWNDVFKKYTFSDRIKKIVIAHRFEQPEVVQSMYIFKQPKIGGAVSAHIDATFISVDPVDHLLGIWVAIDDADISNGCLWFIPGSHKVDTVNYRFKRTHATEGSLLKFEGERPVYNEDAFICVPVKKGSVVLIHGCVAHKSEANTSAKRRHSYTFHIVDRENSSYNDDNWLQPTEMYSFPKLFAN</sequence>
<dbReference type="GO" id="GO:0046872">
    <property type="term" value="F:metal ion binding"/>
    <property type="evidence" value="ECO:0007669"/>
    <property type="project" value="UniProtKB-KW"/>
</dbReference>
<accession>A0A914ZFN1</accession>
<evidence type="ECO:0000313" key="5">
    <source>
        <dbReference type="Proteomes" id="UP000887569"/>
    </source>
</evidence>
<dbReference type="AlphaFoldDB" id="A0A914ZFN1"/>
<evidence type="ECO:0000313" key="6">
    <source>
        <dbReference type="WBParaSite" id="PgB02X_g043_t02"/>
    </source>
</evidence>
<comment type="cofactor">
    <cofactor evidence="1">
        <name>Fe cation</name>
        <dbReference type="ChEBI" id="CHEBI:24875"/>
    </cofactor>
</comment>
<keyword evidence="3" id="KW-0408">Iron</keyword>
<proteinExistence type="inferred from homology"/>
<protein>
    <submittedName>
        <fullName evidence="6">Phytanoyl-CoA dioxygenase domain-containing protein 1</fullName>
    </submittedName>
</protein>
<dbReference type="WBParaSite" id="PgB02X_g043_t02">
    <property type="protein sequence ID" value="PgB02X_g043_t02"/>
    <property type="gene ID" value="PgB02X_g043"/>
</dbReference>
<evidence type="ECO:0000256" key="2">
    <source>
        <dbReference type="ARBA" id="ARBA00022723"/>
    </source>
</evidence>
<dbReference type="PANTHER" id="PTHR20883">
    <property type="entry name" value="PHYTANOYL-COA DIOXYGENASE DOMAIN CONTAINING 1"/>
    <property type="match status" value="1"/>
</dbReference>
<evidence type="ECO:0000256" key="4">
    <source>
        <dbReference type="ARBA" id="ARBA00038356"/>
    </source>
</evidence>
<keyword evidence="2" id="KW-0479">Metal-binding</keyword>